<dbReference type="GO" id="GO:0043161">
    <property type="term" value="P:proteasome-mediated ubiquitin-dependent protein catabolic process"/>
    <property type="evidence" value="ECO:0007669"/>
    <property type="project" value="InterPro"/>
</dbReference>
<dbReference type="Gene3D" id="3.90.70.10">
    <property type="entry name" value="Cysteine proteinases"/>
    <property type="match status" value="1"/>
</dbReference>
<dbReference type="Proteomes" id="UP000887574">
    <property type="component" value="Unplaced"/>
</dbReference>
<sequence>MSSYQTEFDVTLKCLDNQEEPPEYSHESTFQLSCFLSQEVKGVITHKGRASNSGHYVAWVRVKGNRWAMGDDDEVHPVAEEDVLKLSGGSDWHCAYVLLYGPRPLPQQS</sequence>
<evidence type="ECO:0000256" key="3">
    <source>
        <dbReference type="ARBA" id="ARBA00022670"/>
    </source>
</evidence>
<protein>
    <recommendedName>
        <fullName evidence="2">ubiquitinyl hydrolase 1</fullName>
        <ecNumber evidence="2">3.4.19.12</ecNumber>
    </recommendedName>
</protein>
<dbReference type="PANTHER" id="PTHR43982">
    <property type="entry name" value="UBIQUITIN CARBOXYL-TERMINAL HYDROLASE"/>
    <property type="match status" value="1"/>
</dbReference>
<dbReference type="InterPro" id="IPR028889">
    <property type="entry name" value="USP"/>
</dbReference>
<evidence type="ECO:0000313" key="9">
    <source>
        <dbReference type="WBParaSite" id="jg7763"/>
    </source>
</evidence>
<dbReference type="EC" id="3.4.19.12" evidence="2"/>
<evidence type="ECO:0000256" key="2">
    <source>
        <dbReference type="ARBA" id="ARBA00012759"/>
    </source>
</evidence>
<dbReference type="PROSITE" id="PS50235">
    <property type="entry name" value="USP_3"/>
    <property type="match status" value="1"/>
</dbReference>
<comment type="catalytic activity">
    <reaction evidence="1">
        <text>Thiol-dependent hydrolysis of ester, thioester, amide, peptide and isopeptide bonds formed by the C-terminal Gly of ubiquitin (a 76-residue protein attached to proteins as an intracellular targeting signal).</text>
        <dbReference type="EC" id="3.4.19.12"/>
    </reaction>
</comment>
<evidence type="ECO:0000256" key="6">
    <source>
        <dbReference type="ARBA" id="ARBA00022807"/>
    </source>
</evidence>
<keyword evidence="8" id="KW-1185">Reference proteome</keyword>
<name>A0A915ENE5_9BILA</name>
<accession>A0A915ENE5</accession>
<dbReference type="SUPFAM" id="SSF54001">
    <property type="entry name" value="Cysteine proteinases"/>
    <property type="match status" value="1"/>
</dbReference>
<keyword evidence="4" id="KW-0833">Ubl conjugation pathway</keyword>
<evidence type="ECO:0000256" key="4">
    <source>
        <dbReference type="ARBA" id="ARBA00022786"/>
    </source>
</evidence>
<dbReference type="GO" id="GO:0070628">
    <property type="term" value="F:proteasome binding"/>
    <property type="evidence" value="ECO:0007669"/>
    <property type="project" value="TreeGrafter"/>
</dbReference>
<reference evidence="9" key="1">
    <citation type="submission" date="2022-11" db="UniProtKB">
        <authorList>
            <consortium name="WormBaseParasite"/>
        </authorList>
    </citation>
    <scope>IDENTIFICATION</scope>
</reference>
<dbReference type="WBParaSite" id="jg7763">
    <property type="protein sequence ID" value="jg7763"/>
    <property type="gene ID" value="jg7763"/>
</dbReference>
<dbReference type="InterPro" id="IPR044635">
    <property type="entry name" value="UBP14-like"/>
</dbReference>
<dbReference type="GO" id="GO:0061136">
    <property type="term" value="P:regulation of proteasomal protein catabolic process"/>
    <property type="evidence" value="ECO:0007669"/>
    <property type="project" value="TreeGrafter"/>
</dbReference>
<dbReference type="InterPro" id="IPR038765">
    <property type="entry name" value="Papain-like_cys_pep_sf"/>
</dbReference>
<evidence type="ECO:0000256" key="1">
    <source>
        <dbReference type="ARBA" id="ARBA00000707"/>
    </source>
</evidence>
<dbReference type="Pfam" id="PF00443">
    <property type="entry name" value="UCH"/>
    <property type="match status" value="1"/>
</dbReference>
<proteinExistence type="predicted"/>
<organism evidence="8 9">
    <name type="scientific">Ditylenchus dipsaci</name>
    <dbReference type="NCBI Taxonomy" id="166011"/>
    <lineage>
        <taxon>Eukaryota</taxon>
        <taxon>Metazoa</taxon>
        <taxon>Ecdysozoa</taxon>
        <taxon>Nematoda</taxon>
        <taxon>Chromadorea</taxon>
        <taxon>Rhabditida</taxon>
        <taxon>Tylenchina</taxon>
        <taxon>Tylenchomorpha</taxon>
        <taxon>Sphaerularioidea</taxon>
        <taxon>Anguinidae</taxon>
        <taxon>Anguininae</taxon>
        <taxon>Ditylenchus</taxon>
    </lineage>
</organism>
<dbReference type="InterPro" id="IPR001394">
    <property type="entry name" value="Peptidase_C19_UCH"/>
</dbReference>
<dbReference type="AlphaFoldDB" id="A0A915ENE5"/>
<keyword evidence="5" id="KW-0378">Hydrolase</keyword>
<dbReference type="PANTHER" id="PTHR43982:SF1">
    <property type="entry name" value="UBIQUITIN CARBOXYL-TERMINAL HYDROLASE 14"/>
    <property type="match status" value="1"/>
</dbReference>
<dbReference type="GO" id="GO:0004843">
    <property type="term" value="F:cysteine-type deubiquitinase activity"/>
    <property type="evidence" value="ECO:0007669"/>
    <property type="project" value="UniProtKB-EC"/>
</dbReference>
<dbReference type="GO" id="GO:0016579">
    <property type="term" value="P:protein deubiquitination"/>
    <property type="evidence" value="ECO:0007669"/>
    <property type="project" value="InterPro"/>
</dbReference>
<evidence type="ECO:0000313" key="8">
    <source>
        <dbReference type="Proteomes" id="UP000887574"/>
    </source>
</evidence>
<evidence type="ECO:0000259" key="7">
    <source>
        <dbReference type="PROSITE" id="PS50235"/>
    </source>
</evidence>
<keyword evidence="3" id="KW-0645">Protease</keyword>
<keyword evidence="6" id="KW-0788">Thiol protease</keyword>
<feature type="domain" description="USP" evidence="7">
    <location>
        <begin position="1"/>
        <end position="103"/>
    </location>
</feature>
<evidence type="ECO:0000256" key="5">
    <source>
        <dbReference type="ARBA" id="ARBA00022801"/>
    </source>
</evidence>